<proteinExistence type="predicted"/>
<feature type="coiled-coil region" evidence="1">
    <location>
        <begin position="387"/>
        <end position="445"/>
    </location>
</feature>
<comment type="caution">
    <text evidence="3">The sequence shown here is derived from an EMBL/GenBank/DDBJ whole genome shotgun (WGS) entry which is preliminary data.</text>
</comment>
<keyword evidence="1" id="KW-0175">Coiled coil</keyword>
<reference evidence="3 4" key="1">
    <citation type="submission" date="2015-10" db="EMBL/GenBank/DDBJ databases">
        <title>Metagenome-Assembled Genomes uncover a global brackish microbiome.</title>
        <authorList>
            <person name="Hugerth L.W."/>
            <person name="Larsson J."/>
            <person name="Alneberg J."/>
            <person name="Lindh M.V."/>
            <person name="Legrand C."/>
            <person name="Pinhassi J."/>
            <person name="Andersson A.F."/>
        </authorList>
    </citation>
    <scope>NUCLEOTIDE SEQUENCE [LARGE SCALE GENOMIC DNA]</scope>
    <source>
        <strain evidence="3">BACL22 MAG-120619-bin3</strain>
    </source>
</reference>
<sequence length="748" mass="82758">MSAGIQHLINSVFIAFKKTHTVHVMTTSSNPTSDIPATDATAETKADDALEITEAIDAAAPDAEPPTLDVSTEKVVAESAPTVTQAESLESSAPEPVREKTQPVYADPSAELSILEPLIQALTPKQTTEINSLGNRLGEIRKQLPAEASPEKEKGQALHTAMVELLAQNKAHQEDMSAKANASIEELKLALDGGHSDASLSAWDKIQTALMPLSGKLRNAVQKQLNEHRARYQELKDWKLFASAEKKKELIAAMQLLLESDIQGAERAKAISAAHQEWKTLGRSQQNESLWKKFKKLSDDAYAPCKDHFKQRKQSLVENFDNRVALCAQLEADFERLSSADTAAAENGDSSENTKANEQRLAAEIGTIISAAEQRWKDTAPVEQAKIKELQKRYYGLLNNLRKLRREASQENANRKLEAIAQAEALAASDDRAEAMRAAKELQRQWKEIGPSNHKDDQNYWRAFRAACDSIFTRETGESAEGRPRRENTASRNSKTANANIDIAKVSAELDALLSSLESLLALDDEEFRQAREQYQDQSQQFSAALSPKLGNRGKIYTERFTTLKRRFDTRYKALPDKRQQQRIATVSALTDKLDAFEASLLSAKDADEFATAKAAFDSEDWKTLTKPDDDSFAAILDARLASLLKATKAADLDKLSNEAAISAARLCTELEISANVDTPSADQALRMQLQLEQLKAVFGQAKRSAADVIKHSRDEQLRLQCLGPLSPEKRKELRERFDVAAAKLNRG</sequence>
<dbReference type="Proteomes" id="UP000051242">
    <property type="component" value="Unassembled WGS sequence"/>
</dbReference>
<organism evidence="3 4">
    <name type="scientific">OM182 bacterium BACL3 MAG-120619-bin3</name>
    <dbReference type="NCBI Taxonomy" id="1655593"/>
    <lineage>
        <taxon>Bacteria</taxon>
        <taxon>Pseudomonadati</taxon>
        <taxon>Pseudomonadota</taxon>
        <taxon>Gammaproteobacteria</taxon>
        <taxon>OMG group</taxon>
        <taxon>OM182 clade</taxon>
    </lineage>
</organism>
<dbReference type="AlphaFoldDB" id="A0A0R2T4N3"/>
<feature type="region of interest" description="Disordered" evidence="2">
    <location>
        <begin position="78"/>
        <end position="100"/>
    </location>
</feature>
<gene>
    <name evidence="3" type="ORF">ABR85_02235</name>
</gene>
<name>A0A0R2T4N3_9GAMM</name>
<evidence type="ECO:0000313" key="4">
    <source>
        <dbReference type="Proteomes" id="UP000051242"/>
    </source>
</evidence>
<feature type="compositionally biased region" description="Basic and acidic residues" evidence="2">
    <location>
        <begin position="475"/>
        <end position="489"/>
    </location>
</feature>
<protein>
    <recommendedName>
        <fullName evidence="5">DUF349 domain-containing protein</fullName>
    </recommendedName>
</protein>
<evidence type="ECO:0000256" key="1">
    <source>
        <dbReference type="SAM" id="Coils"/>
    </source>
</evidence>
<dbReference type="InterPro" id="IPR007139">
    <property type="entry name" value="DUF349"/>
</dbReference>
<evidence type="ECO:0000313" key="3">
    <source>
        <dbReference type="EMBL" id="KRO82038.1"/>
    </source>
</evidence>
<dbReference type="Pfam" id="PF03993">
    <property type="entry name" value="DUF349"/>
    <property type="match status" value="2"/>
</dbReference>
<evidence type="ECO:0008006" key="5">
    <source>
        <dbReference type="Google" id="ProtNLM"/>
    </source>
</evidence>
<dbReference type="EMBL" id="LICD01000053">
    <property type="protein sequence ID" value="KRO82038.1"/>
    <property type="molecule type" value="Genomic_DNA"/>
</dbReference>
<feature type="region of interest" description="Disordered" evidence="2">
    <location>
        <begin position="475"/>
        <end position="494"/>
    </location>
</feature>
<evidence type="ECO:0000256" key="2">
    <source>
        <dbReference type="SAM" id="MobiDB-lite"/>
    </source>
</evidence>
<feature type="compositionally biased region" description="Polar residues" evidence="2">
    <location>
        <begin position="81"/>
        <end position="91"/>
    </location>
</feature>
<accession>A0A0R2T4N3</accession>